<reference evidence="2 3" key="1">
    <citation type="submission" date="2024-07" db="EMBL/GenBank/DDBJ databases">
        <title>Genomic Encyclopedia of Type Strains, Phase V (KMG-V): Genome sequencing to study the core and pangenomes of soil and plant-associated prokaryotes.</title>
        <authorList>
            <person name="Whitman W."/>
        </authorList>
    </citation>
    <scope>NUCLEOTIDE SEQUENCE [LARGE SCALE GENOMIC DNA]</scope>
    <source>
        <strain evidence="2 3">USDA 415</strain>
    </source>
</reference>
<keyword evidence="3" id="KW-1185">Reference proteome</keyword>
<feature type="signal peptide" evidence="1">
    <location>
        <begin position="1"/>
        <end position="22"/>
    </location>
</feature>
<dbReference type="Proteomes" id="UP001565471">
    <property type="component" value="Unassembled WGS sequence"/>
</dbReference>
<name>A0ABV4F154_BRAEL</name>
<dbReference type="EMBL" id="JBGBZA010000002">
    <property type="protein sequence ID" value="MEY9316770.1"/>
    <property type="molecule type" value="Genomic_DNA"/>
</dbReference>
<protein>
    <submittedName>
        <fullName evidence="2">Uncharacterized protein</fullName>
    </submittedName>
</protein>
<comment type="caution">
    <text evidence="2">The sequence shown here is derived from an EMBL/GenBank/DDBJ whole genome shotgun (WGS) entry which is preliminary data.</text>
</comment>
<organism evidence="2 3">
    <name type="scientific">Bradyrhizobium elkanii</name>
    <dbReference type="NCBI Taxonomy" id="29448"/>
    <lineage>
        <taxon>Bacteria</taxon>
        <taxon>Pseudomonadati</taxon>
        <taxon>Pseudomonadota</taxon>
        <taxon>Alphaproteobacteria</taxon>
        <taxon>Hyphomicrobiales</taxon>
        <taxon>Nitrobacteraceae</taxon>
        <taxon>Bradyrhizobium</taxon>
    </lineage>
</organism>
<keyword evidence="1" id="KW-0732">Signal</keyword>
<feature type="chain" id="PRO_5047065767" evidence="1">
    <location>
        <begin position="23"/>
        <end position="149"/>
    </location>
</feature>
<evidence type="ECO:0000313" key="2">
    <source>
        <dbReference type="EMBL" id="MEY9316770.1"/>
    </source>
</evidence>
<proteinExistence type="predicted"/>
<evidence type="ECO:0000256" key="1">
    <source>
        <dbReference type="SAM" id="SignalP"/>
    </source>
</evidence>
<dbReference type="RefSeq" id="WP_253623401.1">
    <property type="nucleotide sequence ID" value="NZ_CP126004.1"/>
</dbReference>
<gene>
    <name evidence="2" type="ORF">ABIF29_003569</name>
</gene>
<evidence type="ECO:0000313" key="3">
    <source>
        <dbReference type="Proteomes" id="UP001565471"/>
    </source>
</evidence>
<accession>A0ABV4F154</accession>
<sequence length="149" mass="16271">MKLHALCASAVALMLVSAPAKAEMDNPTIKFVVRGTMALVVATMCDNYEQPDGSVQRYADRLGVDFDTYAPATFNAMRAQVNGLNYDRSALIPEVTRAVAATMDIMDKASKPWPAKKVQWCRYYGSIIVDETGMLKVKTSSSPKSKGDL</sequence>